<comment type="caution">
    <text evidence="3">The sequence shown here is derived from an EMBL/GenBank/DDBJ whole genome shotgun (WGS) entry which is preliminary data.</text>
</comment>
<dbReference type="Proteomes" id="UP000886860">
    <property type="component" value="Unassembled WGS sequence"/>
</dbReference>
<feature type="transmembrane region" description="Helical" evidence="2">
    <location>
        <begin position="523"/>
        <end position="541"/>
    </location>
</feature>
<name>A0A9D1GHA1_9FIRM</name>
<keyword evidence="2" id="KW-1133">Transmembrane helix</keyword>
<sequence>MKNKAPVLKGKNAKKGRETSRPSASFSRQREKRPEPPGAAVRRLKYVLAILMIIVVGLGMEYFWNVPVLFRENRGVAQISLDQAASEGFTRTDEGLLLTEDKGTISIGLGGAYVDRFVYHFQYDHLLNAKIYVCYYNEYGEADPDQDLLIEDRNNKITQSSSLNIGKRVDSIVISLDKSQLGETGTRQEAAEEPLYITGFEVRNVPAFNWYRVGFFWVLLGLTAFFWLFRGYLGRHVEAGFLAVCLAVGSLTICALPANKVGFDEETHLYRAMGLASFPSGMNINQTVFALMVPNLDSWPENQPGSAMEQELLRDYLNENGNYKTGEIHLEPQIPAGTIPAYLGQALVLKLCKGFHVPWGTMLTLGRFGNLFCYAALMYFAIRKTPVGKVIMAVIGLMPTSLFLACTYSYDSWVTGWIYLGTACLLKEILTPEKAISWKSWLFILLCFLLGCAAKAVYAPLVLIGLLLPAKKFDSPKKKIIMRTGFVLLLLGLLASFVLPVLIAPSATGDTRGGDTSEAGQMSYILGHFWGYLKILFGNIIPAMPKMLFGRDIFSVQGHLADSSFTWLAMGLAAYAVITDTRSAAGRGLGSWQKVWIFLMLGGSALLVWTSMYIAYTEPGRVVIAGVQGRYYLPILFLFYLLLNSRLIIARIKNIWYHTGVLAVSSLLLLATLWQTVIVPMCM</sequence>
<feature type="transmembrane region" description="Helical" evidence="2">
    <location>
        <begin position="480"/>
        <end position="503"/>
    </location>
</feature>
<accession>A0A9D1GHA1</accession>
<keyword evidence="2" id="KW-0812">Transmembrane</keyword>
<evidence type="ECO:0000256" key="2">
    <source>
        <dbReference type="SAM" id="Phobius"/>
    </source>
</evidence>
<dbReference type="EMBL" id="DVKS01000033">
    <property type="protein sequence ID" value="HIT40821.1"/>
    <property type="molecule type" value="Genomic_DNA"/>
</dbReference>
<keyword evidence="2" id="KW-0472">Membrane</keyword>
<feature type="region of interest" description="Disordered" evidence="1">
    <location>
        <begin position="1"/>
        <end position="37"/>
    </location>
</feature>
<evidence type="ECO:0000256" key="1">
    <source>
        <dbReference type="SAM" id="MobiDB-lite"/>
    </source>
</evidence>
<evidence type="ECO:0000313" key="3">
    <source>
        <dbReference type="EMBL" id="HIT40821.1"/>
    </source>
</evidence>
<dbReference type="InterPro" id="IPR018674">
    <property type="entry name" value="DUF2142_membrane"/>
</dbReference>
<dbReference type="AlphaFoldDB" id="A0A9D1GHA1"/>
<evidence type="ECO:0000313" key="4">
    <source>
        <dbReference type="Proteomes" id="UP000886860"/>
    </source>
</evidence>
<reference evidence="3" key="2">
    <citation type="journal article" date="2021" name="PeerJ">
        <title>Extensive microbial diversity within the chicken gut microbiome revealed by metagenomics and culture.</title>
        <authorList>
            <person name="Gilroy R."/>
            <person name="Ravi A."/>
            <person name="Getino M."/>
            <person name="Pursley I."/>
            <person name="Horton D.L."/>
            <person name="Alikhan N.F."/>
            <person name="Baker D."/>
            <person name="Gharbi K."/>
            <person name="Hall N."/>
            <person name="Watson M."/>
            <person name="Adriaenssens E.M."/>
            <person name="Foster-Nyarko E."/>
            <person name="Jarju S."/>
            <person name="Secka A."/>
            <person name="Antonio M."/>
            <person name="Oren A."/>
            <person name="Chaudhuri R.R."/>
            <person name="La Ragione R."/>
            <person name="Hildebrand F."/>
            <person name="Pallen M.J."/>
        </authorList>
    </citation>
    <scope>NUCLEOTIDE SEQUENCE</scope>
    <source>
        <strain evidence="3">CHK123-3438</strain>
    </source>
</reference>
<reference evidence="3" key="1">
    <citation type="submission" date="2020-10" db="EMBL/GenBank/DDBJ databases">
        <authorList>
            <person name="Gilroy R."/>
        </authorList>
    </citation>
    <scope>NUCLEOTIDE SEQUENCE</scope>
    <source>
        <strain evidence="3">CHK123-3438</strain>
    </source>
</reference>
<organism evidence="3 4">
    <name type="scientific">Candidatus Caccovicinus merdipullorum</name>
    <dbReference type="NCBI Taxonomy" id="2840724"/>
    <lineage>
        <taxon>Bacteria</taxon>
        <taxon>Bacillati</taxon>
        <taxon>Bacillota</taxon>
        <taxon>Clostridia</taxon>
        <taxon>Eubacteriales</taxon>
        <taxon>Candidatus Caccovicinus</taxon>
    </lineage>
</organism>
<feature type="transmembrane region" description="Helical" evidence="2">
    <location>
        <begin position="46"/>
        <end position="64"/>
    </location>
</feature>
<feature type="transmembrane region" description="Helical" evidence="2">
    <location>
        <begin position="441"/>
        <end position="468"/>
    </location>
</feature>
<feature type="transmembrane region" description="Helical" evidence="2">
    <location>
        <begin position="595"/>
        <end position="616"/>
    </location>
</feature>
<protein>
    <submittedName>
        <fullName evidence="3">DUF2142 domain-containing protein</fullName>
    </submittedName>
</protein>
<feature type="transmembrane region" description="Helical" evidence="2">
    <location>
        <begin position="241"/>
        <end position="258"/>
    </location>
</feature>
<dbReference type="Pfam" id="PF09913">
    <property type="entry name" value="DUF2142"/>
    <property type="match status" value="1"/>
</dbReference>
<proteinExistence type="predicted"/>
<feature type="transmembrane region" description="Helical" evidence="2">
    <location>
        <begin position="622"/>
        <end position="643"/>
    </location>
</feature>
<gene>
    <name evidence="3" type="ORF">IAB60_01785</name>
</gene>
<feature type="transmembrane region" description="Helical" evidence="2">
    <location>
        <begin position="210"/>
        <end position="229"/>
    </location>
</feature>
<feature type="transmembrane region" description="Helical" evidence="2">
    <location>
        <begin position="390"/>
        <end position="410"/>
    </location>
</feature>
<feature type="transmembrane region" description="Helical" evidence="2">
    <location>
        <begin position="655"/>
        <end position="674"/>
    </location>
</feature>